<reference evidence="1 2" key="1">
    <citation type="journal article" date="2015" name="Plant Pathol. J.">
        <title>Isolation and Genomic Characterization of the T4-Like Bacteriophage PM2 Infecting Pectobacterium carotovorum subsp. carotovorum.</title>
        <authorList>
            <person name="Lim J.A."/>
            <person name="Lee D.H."/>
            <person name="Heu S."/>
        </authorList>
    </citation>
    <scope>NUCLEOTIDE SEQUENCE [LARGE SCALE GENOMIC DNA]</scope>
</reference>
<dbReference type="RefSeq" id="YP_009211520.1">
    <property type="nucleotide sequence ID" value="NC_028940.1"/>
</dbReference>
<proteinExistence type="predicted"/>
<gene>
    <name evidence="1" type="ORF">PM2_099</name>
</gene>
<dbReference type="EMBL" id="KF835987">
    <property type="protein sequence ID" value="AHY25061.1"/>
    <property type="molecule type" value="Genomic_DNA"/>
</dbReference>
<name>A0A0A0Q0E0_9CAUD</name>
<keyword evidence="2" id="KW-1185">Reference proteome</keyword>
<dbReference type="InterPro" id="IPR035141">
    <property type="entry name" value="DUF5484"/>
</dbReference>
<dbReference type="Proteomes" id="UP000030739">
    <property type="component" value="Segment"/>
</dbReference>
<dbReference type="Pfam" id="PF17583">
    <property type="entry name" value="DUF5484"/>
    <property type="match status" value="1"/>
</dbReference>
<sequence>MLHSQKRALYKAGLFESPIPKGDTTFWGINDWINYIDSYGKWIL</sequence>
<organism evidence="1 2">
    <name type="scientific">Pectobacterium bacteriophage PM2</name>
    <dbReference type="NCBI Taxonomy" id="1429794"/>
    <lineage>
        <taxon>Viruses</taxon>
        <taxon>Duplodnaviria</taxon>
        <taxon>Heunggongvirae</taxon>
        <taxon>Uroviricota</taxon>
        <taxon>Caudoviricetes</taxon>
        <taxon>Pantevenvirales</taxon>
        <taxon>Straboviridae</taxon>
        <taxon>Tevenvirinae</taxon>
        <taxon>Mosugukvirus</taxon>
        <taxon>Mosugukvirus pm2</taxon>
    </lineage>
</organism>
<accession>A0A0A0Q0E0</accession>
<dbReference type="KEGG" id="vg:26637992"/>
<evidence type="ECO:0000313" key="2">
    <source>
        <dbReference type="Proteomes" id="UP000030739"/>
    </source>
</evidence>
<dbReference type="GeneID" id="26637992"/>
<protein>
    <submittedName>
        <fullName evidence="1">Uncharacterized protein</fullName>
    </submittedName>
</protein>
<evidence type="ECO:0000313" key="1">
    <source>
        <dbReference type="EMBL" id="AHY25061.1"/>
    </source>
</evidence>
<dbReference type="OrthoDB" id="25838at10239"/>